<name>A0A6G1CVB3_9ORYZ</name>
<dbReference type="CDD" id="cd02325">
    <property type="entry name" value="R3H"/>
    <property type="match status" value="1"/>
</dbReference>
<feature type="domain" description="R3H-associated N-terminal" evidence="1">
    <location>
        <begin position="33"/>
        <end position="153"/>
    </location>
</feature>
<sequence length="247" mass="28568">MASADLLRREEEFYASLFDSAKGGDDVKSRGQMVERKIEVLEDMATKVSNRRFRRWLNDRLLIELVPRLHVEEIKGLFAPPPWGEELPISAFCRTSVGEWDAFRSIDMDVEARLMQQLKQSSTKQKNHVDRDELIALNSWHHIDRQTREAIKRNFLPDLLEIYEERIRTFIEDTSGKDVLVLNVQDPFQRLLLHGVCEFYNVSSTTATSVRDGKLWKTTTLKNRSGTGAPSRITLVSFLRTKKNGCQ</sequence>
<dbReference type="Pfam" id="PF13902">
    <property type="entry name" value="R3H-assoc"/>
    <property type="match status" value="1"/>
</dbReference>
<dbReference type="Proteomes" id="UP000479710">
    <property type="component" value="Unassembled WGS sequence"/>
</dbReference>
<protein>
    <recommendedName>
        <fullName evidence="1">R3H-associated N-terminal domain-containing protein</fullName>
    </recommendedName>
</protein>
<evidence type="ECO:0000313" key="3">
    <source>
        <dbReference type="Proteomes" id="UP000479710"/>
    </source>
</evidence>
<dbReference type="OrthoDB" id="75169at2759"/>
<dbReference type="PANTHER" id="PTHR32019:SF2">
    <property type="entry name" value="R3H DOMAIN-CONTAINING PROTEIN 4"/>
    <property type="match status" value="1"/>
</dbReference>
<dbReference type="InterPro" id="IPR025952">
    <property type="entry name" value="R3H-assoc_dom"/>
</dbReference>
<dbReference type="PANTHER" id="PTHR32019">
    <property type="entry name" value="R3H DOMAIN-CONTAINING PROTEIN 4"/>
    <property type="match status" value="1"/>
</dbReference>
<comment type="caution">
    <text evidence="2">The sequence shown here is derived from an EMBL/GenBank/DDBJ whole genome shotgun (WGS) entry which is preliminary data.</text>
</comment>
<gene>
    <name evidence="2" type="ORF">E2562_034493</name>
</gene>
<evidence type="ECO:0000313" key="2">
    <source>
        <dbReference type="EMBL" id="KAF0904418.1"/>
    </source>
</evidence>
<reference evidence="2 3" key="1">
    <citation type="submission" date="2019-11" db="EMBL/GenBank/DDBJ databases">
        <title>Whole genome sequence of Oryza granulata.</title>
        <authorList>
            <person name="Li W."/>
        </authorList>
    </citation>
    <scope>NUCLEOTIDE SEQUENCE [LARGE SCALE GENOMIC DNA]</scope>
    <source>
        <strain evidence="3">cv. Menghai</strain>
        <tissue evidence="2">Leaf</tissue>
    </source>
</reference>
<organism evidence="2 3">
    <name type="scientific">Oryza meyeriana var. granulata</name>
    <dbReference type="NCBI Taxonomy" id="110450"/>
    <lineage>
        <taxon>Eukaryota</taxon>
        <taxon>Viridiplantae</taxon>
        <taxon>Streptophyta</taxon>
        <taxon>Embryophyta</taxon>
        <taxon>Tracheophyta</taxon>
        <taxon>Spermatophyta</taxon>
        <taxon>Magnoliopsida</taxon>
        <taxon>Liliopsida</taxon>
        <taxon>Poales</taxon>
        <taxon>Poaceae</taxon>
        <taxon>BOP clade</taxon>
        <taxon>Oryzoideae</taxon>
        <taxon>Oryzeae</taxon>
        <taxon>Oryzinae</taxon>
        <taxon>Oryza</taxon>
        <taxon>Oryza meyeriana</taxon>
    </lineage>
</organism>
<keyword evidence="3" id="KW-1185">Reference proteome</keyword>
<accession>A0A6G1CVB3</accession>
<dbReference type="EMBL" id="SPHZ02000008">
    <property type="protein sequence ID" value="KAF0904418.1"/>
    <property type="molecule type" value="Genomic_DNA"/>
</dbReference>
<evidence type="ECO:0000259" key="1">
    <source>
        <dbReference type="Pfam" id="PF13902"/>
    </source>
</evidence>
<dbReference type="InterPro" id="IPR036867">
    <property type="entry name" value="R3H_dom_sf"/>
</dbReference>
<dbReference type="InterPro" id="IPR039629">
    <property type="entry name" value="R3HDM4"/>
</dbReference>
<dbReference type="SUPFAM" id="SSF82708">
    <property type="entry name" value="R3H domain"/>
    <property type="match status" value="1"/>
</dbReference>
<proteinExistence type="predicted"/>
<dbReference type="AlphaFoldDB" id="A0A6G1CVB3"/>
<dbReference type="GO" id="GO:0003676">
    <property type="term" value="F:nucleic acid binding"/>
    <property type="evidence" value="ECO:0007669"/>
    <property type="project" value="InterPro"/>
</dbReference>